<dbReference type="AlphaFoldDB" id="A0A0P0XE47"/>
<reference evidence="2" key="1">
    <citation type="journal article" date="2004" name="Plant Cell">
        <title>Composition and structure of the centromeric region of rice chromosome 8.</title>
        <authorList>
            <person name="Wu J."/>
            <person name="Yamagata H."/>
            <person name="Hayashi-Tsugane M."/>
            <person name="Hijishita S."/>
            <person name="Fujisawa M."/>
            <person name="Shibata M."/>
            <person name="Itoh Y."/>
            <person name="Nakamura M."/>
            <person name="Sakaguchi M."/>
            <person name="Yoshihara R."/>
            <person name="Kobayashi H."/>
            <person name="Itoh K."/>
            <person name="Karasawa W."/>
            <person name="Yamamoto M."/>
            <person name="Saji S."/>
            <person name="Katagiri S."/>
            <person name="Kanamori H."/>
            <person name="Namiki N."/>
            <person name="Katayose Y."/>
            <person name="Matsumoto T."/>
            <person name="Sasaki T."/>
        </authorList>
    </citation>
    <scope>NUCLEOTIDE SEQUENCE</scope>
</reference>
<reference evidence="3" key="4">
    <citation type="journal article" date="2007" name="Genome Res.">
        <title>Curated Genome Annotation of Oryza sativa ssp. japonica and Comparative Genome Analysis with Arabidopsis thaliana.</title>
        <authorList>
            <consortium name="The Rice Annotation Project (RAP)"/>
            <person name="Itoh T."/>
            <person name="Tanaka T."/>
            <person name="Barrero R.A."/>
            <person name="Yamasaki C."/>
            <person name="Fujii Y."/>
            <person name="Hilton P.B."/>
            <person name="Antonio B.A."/>
            <person name="Aono H."/>
            <person name="Apweiler R."/>
            <person name="Bruskiewich R."/>
            <person name="Bureau T."/>
            <person name="Burr F."/>
            <person name="Costa de Oliveira A."/>
            <person name="Fuks G."/>
            <person name="Habara T."/>
            <person name="Haberer G."/>
            <person name="Han B."/>
            <person name="Harada E."/>
            <person name="Hiraki A.T."/>
            <person name="Hirochika H."/>
            <person name="Hoen D."/>
            <person name="Hokari H."/>
            <person name="Hosokawa S."/>
            <person name="Hsing Y."/>
            <person name="Ikawa H."/>
            <person name="Ikeo K."/>
            <person name="Imanishi T."/>
            <person name="Ito Y."/>
            <person name="Jaiswal P."/>
            <person name="Kanno M."/>
            <person name="Kawahara Y."/>
            <person name="Kawamura T."/>
            <person name="Kawashima H."/>
            <person name="Khurana J.P."/>
            <person name="Kikuchi S."/>
            <person name="Komatsu S."/>
            <person name="Koyanagi K.O."/>
            <person name="Kubooka H."/>
            <person name="Lieberherr D."/>
            <person name="Lin Y.C."/>
            <person name="Lonsdale D."/>
            <person name="Matsumoto T."/>
            <person name="Matsuya A."/>
            <person name="McCombie W.R."/>
            <person name="Messing J."/>
            <person name="Miyao A."/>
            <person name="Mulder N."/>
            <person name="Nagamura Y."/>
            <person name="Nam J."/>
            <person name="Namiki N."/>
            <person name="Numa H."/>
            <person name="Nurimoto S."/>
            <person name="O'donovan C."/>
            <person name="Ohyanagi H."/>
            <person name="Okido T."/>
            <person name="Oota S."/>
            <person name="Osato N."/>
            <person name="Palmer L.E."/>
            <person name="Quetier F."/>
            <person name="Raghuvanshi S."/>
            <person name="Saichi N."/>
            <person name="Sakai H."/>
            <person name="Sakai Y."/>
            <person name="Sakata K."/>
            <person name="Sakurai T."/>
            <person name="Sato F."/>
            <person name="Sato Y."/>
            <person name="Schoof H."/>
            <person name="Seki M."/>
            <person name="Shibata M."/>
            <person name="Shimizu Y."/>
            <person name="Shinozaki K."/>
            <person name="Shinso Y."/>
            <person name="Singh N.K."/>
            <person name="Smith-White B."/>
            <person name="Takeda J."/>
            <person name="Tanino M."/>
            <person name="Tatusova T."/>
            <person name="Thongjuea S."/>
            <person name="Todokoro F."/>
            <person name="Tsugane M."/>
            <person name="Tyagi A.K."/>
            <person name="Vanavichit A."/>
            <person name="Wang A."/>
            <person name="Wing R.A."/>
            <person name="Yamaguchi K."/>
            <person name="Yamamoto M."/>
            <person name="Yamamoto N."/>
            <person name="Yu Y."/>
            <person name="Zhang H."/>
            <person name="Zhao Q."/>
            <person name="Higo K."/>
            <person name="Burr B."/>
            <person name="Gojobori T."/>
            <person name="Sasaki T."/>
        </authorList>
    </citation>
    <scope>NUCLEOTIDE SEQUENCE</scope>
</reference>
<reference evidence="4" key="6">
    <citation type="journal article" date="2008" name="Nucleic Acids Res.">
        <title>The rice annotation project database (RAP-DB): 2008 update.</title>
        <authorList>
            <consortium name="The rice annotation project (RAP)"/>
        </authorList>
    </citation>
    <scope>GENOME REANNOTATION</scope>
    <source>
        <strain evidence="4">cv. Nipponbare</strain>
    </source>
</reference>
<organism evidence="2">
    <name type="scientific">Oryza sativa subsp. japonica</name>
    <name type="common">Rice</name>
    <dbReference type="NCBI Taxonomy" id="39947"/>
    <lineage>
        <taxon>Eukaryota</taxon>
        <taxon>Viridiplantae</taxon>
        <taxon>Streptophyta</taxon>
        <taxon>Embryophyta</taxon>
        <taxon>Tracheophyta</taxon>
        <taxon>Spermatophyta</taxon>
        <taxon>Magnoliopsida</taxon>
        <taxon>Liliopsida</taxon>
        <taxon>Poales</taxon>
        <taxon>Poaceae</taxon>
        <taxon>BOP clade</taxon>
        <taxon>Oryzoideae</taxon>
        <taxon>Oryzeae</taxon>
        <taxon>Oryzinae</taxon>
        <taxon>Oryza</taxon>
        <taxon>Oryza sativa</taxon>
    </lineage>
</organism>
<dbReference type="KEGG" id="dosa:Os08g0301600"/>
<dbReference type="EMBL" id="AP004041">
    <property type="protein sequence ID" value="BAD30458.1"/>
    <property type="molecule type" value="Genomic_DNA"/>
</dbReference>
<evidence type="ECO:0000313" key="4">
    <source>
        <dbReference type="Proteomes" id="UP000000763"/>
    </source>
</evidence>
<dbReference type="EMBL" id="AP008214">
    <property type="protein sequence ID" value="BAF23410.1"/>
    <property type="molecule type" value="Genomic_DNA"/>
</dbReference>
<reference evidence="3" key="5">
    <citation type="journal article" date="2008" name="Nucleic Acids Res.">
        <title>The Rice Annotation Project Database (RAP-DB): 2008 update.</title>
        <authorList>
            <consortium name="The Rice Annotation Project (RAP)"/>
            <person name="Tanaka T."/>
            <person name="Antonio B.A."/>
            <person name="Kikuchi S."/>
            <person name="Matsumoto T."/>
            <person name="Nagamura Y."/>
            <person name="Numa H."/>
            <person name="Sakai H."/>
            <person name="Wu J."/>
            <person name="Itoh T."/>
            <person name="Sasaki T."/>
            <person name="Aono R."/>
            <person name="Fujii Y."/>
            <person name="Habara T."/>
            <person name="Harada E."/>
            <person name="Kanno M."/>
            <person name="Kawahara Y."/>
            <person name="Kawashima H."/>
            <person name="Kubooka H."/>
            <person name="Matsuya A."/>
            <person name="Nakaoka H."/>
            <person name="Saichi N."/>
            <person name="Sanbonmatsu R."/>
            <person name="Sato Y."/>
            <person name="Shinso Y."/>
            <person name="Suzuki M."/>
            <person name="Takeda J."/>
            <person name="Tanino M."/>
            <person name="Todokoro F."/>
            <person name="Yamaguchi K."/>
            <person name="Yamamoto N."/>
            <person name="Yamasaki C."/>
            <person name="Imanishi T."/>
            <person name="Okido T."/>
            <person name="Tada M."/>
            <person name="Ikeo K."/>
            <person name="Tateno Y."/>
            <person name="Gojobori T."/>
            <person name="Lin Y.C."/>
            <person name="Wei F.J."/>
            <person name="Hsing Y.I."/>
            <person name="Zhao Q."/>
            <person name="Han B."/>
            <person name="Kramer M.R."/>
            <person name="McCombie R.W."/>
            <person name="Lonsdale D."/>
            <person name="O'Donovan C.C."/>
            <person name="Whitfield E.J."/>
            <person name="Apweiler R."/>
            <person name="Koyanagi K.O."/>
            <person name="Khurana J.P."/>
            <person name="Raghuvanshi S."/>
            <person name="Singh N.K."/>
            <person name="Tyagi A.K."/>
            <person name="Haberer G."/>
            <person name="Fujisawa M."/>
            <person name="Hosokawa S."/>
            <person name="Ito Y."/>
            <person name="Ikawa H."/>
            <person name="Shibata M."/>
            <person name="Yamamoto M."/>
            <person name="Bruskiewich R.M."/>
            <person name="Hoen D.R."/>
            <person name="Bureau TE."/>
            <person name="Namiki N."/>
            <person name="Ohyanagi H."/>
            <person name="Sakai Y."/>
            <person name="Nobushima S."/>
            <person name="Sakata K."/>
            <person name="Barrero R.A."/>
            <person name="Sato Y."/>
            <person name="Souvorov A."/>
            <person name="Smith-White B."/>
            <person name="Tatusova T."/>
            <person name="An S."/>
            <person name="An G."/>
            <person name="OOta S."/>
            <person name="Fuks G."/>
            <person name="Messing J."/>
            <person name="Christie K.R."/>
            <person name="Lieberherr D."/>
            <person name="Kim H."/>
            <person name="Zuccolo A."/>
            <person name="Wing R.A."/>
            <person name="Nobuta K."/>
            <person name="Green P.J."/>
            <person name="Lu C."/>
            <person name="Meyers BC."/>
            <person name="Chaparro C."/>
            <person name="Piegu B."/>
            <person name="Panaud O."/>
            <person name="Echeverria M."/>
        </authorList>
    </citation>
    <scope>NUCLEOTIDE SEQUENCE</scope>
</reference>
<protein>
    <submittedName>
        <fullName evidence="3">Os08g0301600 protein</fullName>
    </submittedName>
</protein>
<name>A0A0P0XE47_ORYSJ</name>
<sequence length="138" mass="14927">MPRQWSATSRGAMAESSDGRRRLSAPRLLSPAMGLREGSTVAGGGSRRRRPPGRRGGGEQGRCPSLRRIQREGRRRQPVGVPAAVAPSPPLDPAGGEPAAARRTCDGGTLPFDLAVWEFLDKICVYMLQFFLSLILFV</sequence>
<reference evidence="3" key="7">
    <citation type="submission" date="2012-08" db="EMBL/GenBank/DDBJ databases">
        <title>Oryza sativa nipponbare(GA3) genomic DNA, chromosome 8.</title>
        <authorList>
            <consortium name="IRGSP(International Rice Genome Sequencing Project)"/>
        </authorList>
    </citation>
    <scope>NUCLEOTIDE SEQUENCE</scope>
</reference>
<reference evidence="3 4" key="2">
    <citation type="journal article" date="2005" name="Nature">
        <title>The map-based sequence of the rice genome.</title>
        <authorList>
            <consortium name="International rice genome sequencing project (IRGSP)"/>
            <person name="Matsumoto T."/>
            <person name="Wu J."/>
            <person name="Kanamori H."/>
            <person name="Katayose Y."/>
            <person name="Fujisawa M."/>
            <person name="Namiki N."/>
            <person name="Mizuno H."/>
            <person name="Yamamoto K."/>
            <person name="Antonio B.A."/>
            <person name="Baba T."/>
            <person name="Sakata K."/>
            <person name="Nagamura Y."/>
            <person name="Aoki H."/>
            <person name="Arikawa K."/>
            <person name="Arita K."/>
            <person name="Bito T."/>
            <person name="Chiden Y."/>
            <person name="Fujitsuka N."/>
            <person name="Fukunaka R."/>
            <person name="Hamada M."/>
            <person name="Harada C."/>
            <person name="Hayashi A."/>
            <person name="Hijishita S."/>
            <person name="Honda M."/>
            <person name="Hosokawa S."/>
            <person name="Ichikawa Y."/>
            <person name="Idonuma A."/>
            <person name="Iijima M."/>
            <person name="Ikeda M."/>
            <person name="Ikeno M."/>
            <person name="Ito K."/>
            <person name="Ito S."/>
            <person name="Ito T."/>
            <person name="Ito Y."/>
            <person name="Ito Y."/>
            <person name="Iwabuchi A."/>
            <person name="Kamiya K."/>
            <person name="Karasawa W."/>
            <person name="Kurita K."/>
            <person name="Katagiri S."/>
            <person name="Kikuta A."/>
            <person name="Kobayashi H."/>
            <person name="Kobayashi N."/>
            <person name="Machita K."/>
            <person name="Maehara T."/>
            <person name="Masukawa M."/>
            <person name="Mizubayashi T."/>
            <person name="Mukai Y."/>
            <person name="Nagasaki H."/>
            <person name="Nagata Y."/>
            <person name="Naito S."/>
            <person name="Nakashima M."/>
            <person name="Nakama Y."/>
            <person name="Nakamichi Y."/>
            <person name="Nakamura M."/>
            <person name="Meguro A."/>
            <person name="Negishi M."/>
            <person name="Ohta I."/>
            <person name="Ohta T."/>
            <person name="Okamoto M."/>
            <person name="Ono N."/>
            <person name="Saji S."/>
            <person name="Sakaguchi M."/>
            <person name="Sakai K."/>
            <person name="Shibata M."/>
            <person name="Shimokawa T."/>
            <person name="Song J."/>
            <person name="Takazaki Y."/>
            <person name="Terasawa K."/>
            <person name="Tsugane M."/>
            <person name="Tsuji K."/>
            <person name="Ueda S."/>
            <person name="Waki K."/>
            <person name="Yamagata H."/>
            <person name="Yamamoto M."/>
            <person name="Yamamoto S."/>
            <person name="Yamane H."/>
            <person name="Yoshiki S."/>
            <person name="Yoshihara R."/>
            <person name="Yukawa K."/>
            <person name="Zhong H."/>
            <person name="Yano M."/>
            <person name="Yuan Q."/>
            <person name="Ouyang S."/>
            <person name="Liu J."/>
            <person name="Jones K.M."/>
            <person name="Gansberger K."/>
            <person name="Moffat K."/>
            <person name="Hill J."/>
            <person name="Bera J."/>
            <person name="Fadrosh D."/>
            <person name="Jin S."/>
            <person name="Johri S."/>
            <person name="Kim M."/>
            <person name="Overton L."/>
            <person name="Reardon M."/>
            <person name="Tsitrin T."/>
            <person name="Vuong H."/>
            <person name="Weaver B."/>
            <person name="Ciecko A."/>
            <person name="Tallon L."/>
            <person name="Jackson J."/>
            <person name="Pai G."/>
            <person name="Aken S.V."/>
            <person name="Utterback T."/>
            <person name="Reidmuller S."/>
            <person name="Feldblyum T."/>
            <person name="Hsiao J."/>
            <person name="Zismann V."/>
            <person name="Iobst S."/>
            <person name="de Vazeille A.R."/>
            <person name="Buell C.R."/>
            <person name="Ying K."/>
            <person name="Li Y."/>
            <person name="Lu T."/>
            <person name="Huang Y."/>
            <person name="Zhao Q."/>
            <person name="Feng Q."/>
            <person name="Zhang L."/>
            <person name="Zhu J."/>
            <person name="Weng Q."/>
            <person name="Mu J."/>
            <person name="Lu Y."/>
            <person name="Fan D."/>
            <person name="Liu Y."/>
            <person name="Guan J."/>
            <person name="Zhang Y."/>
            <person name="Yu S."/>
            <person name="Liu X."/>
            <person name="Zhang Y."/>
            <person name="Hong G."/>
            <person name="Han B."/>
            <person name="Choisne N."/>
            <person name="Demange N."/>
            <person name="Orjeda G."/>
            <person name="Samain S."/>
            <person name="Cattolico L."/>
            <person name="Pelletier E."/>
            <person name="Couloux A."/>
            <person name="Segurens B."/>
            <person name="Wincker P."/>
            <person name="D'Hont A."/>
            <person name="Scarpelli C."/>
            <person name="Weissenbach J."/>
            <person name="Salanoubat M."/>
            <person name="Quetier F."/>
            <person name="Yu Y."/>
            <person name="Kim H.R."/>
            <person name="Rambo T."/>
            <person name="Currie J."/>
            <person name="Collura K."/>
            <person name="Luo M."/>
            <person name="Yang T."/>
            <person name="Ammiraju J.S.S."/>
            <person name="Engler F."/>
            <person name="Soderlund C."/>
            <person name="Wing R.A."/>
            <person name="Palmer L.E."/>
            <person name="de la Bastide M."/>
            <person name="Spiegel L."/>
            <person name="Nascimento L."/>
            <person name="Zutavern T."/>
            <person name="O'Shaughnessy A."/>
            <person name="Dike S."/>
            <person name="Dedhia N."/>
            <person name="Preston R."/>
            <person name="Balija V."/>
            <person name="McCombie W.R."/>
            <person name="Chow T."/>
            <person name="Chen H."/>
            <person name="Chung M."/>
            <person name="Chen C."/>
            <person name="Shaw J."/>
            <person name="Wu H."/>
            <person name="Hsiao K."/>
            <person name="Chao Y."/>
            <person name="Chu M."/>
            <person name="Cheng C."/>
            <person name="Hour A."/>
            <person name="Lee P."/>
            <person name="Lin S."/>
            <person name="Lin Y."/>
            <person name="Liou J."/>
            <person name="Liu S."/>
            <person name="Hsing Y."/>
            <person name="Raghuvanshi S."/>
            <person name="Mohanty A."/>
            <person name="Bharti A.K."/>
            <person name="Gaur A."/>
            <person name="Gupta V."/>
            <person name="Kumar D."/>
            <person name="Ravi V."/>
            <person name="Vij S."/>
            <person name="Kapur A."/>
            <person name="Khurana P."/>
            <person name="Khurana P."/>
            <person name="Khurana J.P."/>
            <person name="Tyagi A.K."/>
            <person name="Gaikwad K."/>
            <person name="Singh A."/>
            <person name="Dalal V."/>
            <person name="Srivastava S."/>
            <person name="Dixit A."/>
            <person name="Pal A.K."/>
            <person name="Ghazi I.A."/>
            <person name="Yadav M."/>
            <person name="Pandit A."/>
            <person name="Bhargava A."/>
            <person name="Sureshbabu K."/>
            <person name="Batra K."/>
            <person name="Sharma T.R."/>
            <person name="Mohapatra T."/>
            <person name="Singh N.K."/>
            <person name="Messing J."/>
            <person name="Nelson A.B."/>
            <person name="Fuks G."/>
            <person name="Kavchok S."/>
            <person name="Keizer G."/>
            <person name="Linton E."/>
            <person name="Llaca V."/>
            <person name="Song R."/>
            <person name="Tanyolac B."/>
            <person name="Young S."/>
            <person name="Ho-Il K."/>
            <person name="Hahn J.H."/>
            <person name="Sangsakoo G."/>
            <person name="Vanavichit A."/>
            <person name="de Mattos Luiz.A.T."/>
            <person name="Zimmer P.D."/>
            <person name="Malone G."/>
            <person name="Dellagostin O."/>
            <person name="de Oliveira A.C."/>
            <person name="Bevan M."/>
            <person name="Bancroft I."/>
            <person name="Minx P."/>
            <person name="Cordum H."/>
            <person name="Wilson R."/>
            <person name="Cheng Z."/>
            <person name="Jin W."/>
            <person name="Jiang J."/>
            <person name="Leong S.A."/>
            <person name="Iwama H."/>
            <person name="Gojobori T."/>
            <person name="Itoh T."/>
            <person name="Niimura Y."/>
            <person name="Fujii Y."/>
            <person name="Habara T."/>
            <person name="Sakai H."/>
            <person name="Sato Y."/>
            <person name="Wilson G."/>
            <person name="Kumar K."/>
            <person name="McCouch S."/>
            <person name="Juretic N."/>
            <person name="Hoen D."/>
            <person name="Wright S."/>
            <person name="Bruskiewich R."/>
            <person name="Bureau T."/>
            <person name="Miyao A."/>
            <person name="Hirochika H."/>
            <person name="Nishikawa T."/>
            <person name="Kadowaki K."/>
            <person name="Sugiura M."/>
            <person name="Burr B."/>
            <person name="Sasaki T."/>
        </authorList>
    </citation>
    <scope>NUCLEOTIDE SEQUENCE [LARGE SCALE GENOMIC DNA]</scope>
    <source>
        <strain evidence="4">cv. Nipponbare</strain>
    </source>
</reference>
<evidence type="ECO:0000313" key="2">
    <source>
        <dbReference type="EMBL" id="BAD30458.1"/>
    </source>
</evidence>
<proteinExistence type="predicted"/>
<evidence type="ECO:0000313" key="3">
    <source>
        <dbReference type="EMBL" id="BAF23410.1"/>
    </source>
</evidence>
<reference evidence="3" key="3">
    <citation type="journal article" date="2006" name="Nucleic Acids Res.">
        <title>The Rice Annotation Project Database (RAP-DB): hub for Oryza sativa ssp. japonica genome information.</title>
        <authorList>
            <person name="Ohyanagi H."/>
            <person name="Tanaka T."/>
            <person name="Sakai H."/>
            <person name="Shigemoto Y."/>
            <person name="Yamaguchi K."/>
            <person name="Habara T."/>
            <person name="Fujii Y."/>
            <person name="Antonio B.A."/>
            <person name="Nagamura Y."/>
            <person name="Imanishi T."/>
            <person name="Ikeo K."/>
            <person name="Itoh T."/>
            <person name="Gojobori T."/>
            <person name="Sasaki T."/>
        </authorList>
    </citation>
    <scope>NUCLEOTIDE SEQUENCE</scope>
</reference>
<dbReference type="Proteomes" id="UP000000763">
    <property type="component" value="Chromosome 8"/>
</dbReference>
<reference evidence="3" key="8">
    <citation type="submission" date="2012-08" db="EMBL/GenBank/DDBJ databases">
        <title>The Second Rice Annotation Project Meeting (RAP2).</title>
        <authorList>
            <consortium name="The Rice Annotation Project (RAP)"/>
        </authorList>
    </citation>
    <scope>NUCLEOTIDE SEQUENCE</scope>
</reference>
<evidence type="ECO:0000256" key="1">
    <source>
        <dbReference type="SAM" id="MobiDB-lite"/>
    </source>
</evidence>
<gene>
    <name evidence="2" type="primary">OJ1115_A07.107</name>
    <name evidence="3" type="ordered locus">Os08g0301600</name>
</gene>
<feature type="region of interest" description="Disordered" evidence="1">
    <location>
        <begin position="1"/>
        <end position="103"/>
    </location>
</feature>
<dbReference type="Gramene" id="Os08t0301600-01">
    <property type="protein sequence ID" value="Os08t0301600-01"/>
    <property type="gene ID" value="Os08g0301600"/>
</dbReference>
<accession>A0A0P0XE47</accession>